<dbReference type="EMBL" id="CAACVJ010000003">
    <property type="protein sequence ID" value="VEP11350.1"/>
    <property type="molecule type" value="Genomic_DNA"/>
</dbReference>
<dbReference type="Proteomes" id="UP000320055">
    <property type="component" value="Unassembled WGS sequence"/>
</dbReference>
<name>A0A563VIU1_9CYAN</name>
<proteinExistence type="predicted"/>
<keyword evidence="2" id="KW-1185">Reference proteome</keyword>
<gene>
    <name evidence="1" type="ORF">H1P_1000021</name>
</gene>
<protein>
    <submittedName>
        <fullName evidence="1">Uncharacterized protein</fullName>
    </submittedName>
</protein>
<evidence type="ECO:0000313" key="1">
    <source>
        <dbReference type="EMBL" id="VEP11350.1"/>
    </source>
</evidence>
<sequence length="38" mass="4507">MIINFVCHDLPQKKQTTILLIESNRKLSWQIKQPSKLN</sequence>
<organism evidence="1 2">
    <name type="scientific">Hyella patelloides LEGE 07179</name>
    <dbReference type="NCBI Taxonomy" id="945734"/>
    <lineage>
        <taxon>Bacteria</taxon>
        <taxon>Bacillati</taxon>
        <taxon>Cyanobacteriota</taxon>
        <taxon>Cyanophyceae</taxon>
        <taxon>Pleurocapsales</taxon>
        <taxon>Hyellaceae</taxon>
        <taxon>Hyella</taxon>
    </lineage>
</organism>
<evidence type="ECO:0000313" key="2">
    <source>
        <dbReference type="Proteomes" id="UP000320055"/>
    </source>
</evidence>
<dbReference type="AlphaFoldDB" id="A0A563VIU1"/>
<accession>A0A563VIU1</accession>
<reference evidence="1 2" key="1">
    <citation type="submission" date="2019-01" db="EMBL/GenBank/DDBJ databases">
        <authorList>
            <person name="Brito A."/>
        </authorList>
    </citation>
    <scope>NUCLEOTIDE SEQUENCE [LARGE SCALE GENOMIC DNA]</scope>
    <source>
        <strain evidence="1">1</strain>
    </source>
</reference>